<evidence type="ECO:0000313" key="2">
    <source>
        <dbReference type="Proteomes" id="UP001595710"/>
    </source>
</evidence>
<proteinExistence type="predicted"/>
<keyword evidence="2" id="KW-1185">Reference proteome</keyword>
<sequence>MLKLIQDDSDPLIISRMKKSLISKFKKTHSNDIEKAIELASFMIFDDQKQQAKEFLESFVYLKPSENNEELWVTNANGVLLLAYLSKEAGELDKYRHYVGILSDHDIWPRDISKRRWIKMHLEEHEKVIQYAMTETHKYKCSVLSGEFLSYLYFYEMLFLNGEPGFLEKMLKERVLSSLEQSKRLLKESLNNHSVFK</sequence>
<dbReference type="RefSeq" id="WP_377361941.1">
    <property type="nucleotide sequence ID" value="NZ_JBHRYN010000003.1"/>
</dbReference>
<reference evidence="2" key="1">
    <citation type="journal article" date="2019" name="Int. J. Syst. Evol. Microbiol.">
        <title>The Global Catalogue of Microorganisms (GCM) 10K type strain sequencing project: providing services to taxonomists for standard genome sequencing and annotation.</title>
        <authorList>
            <consortium name="The Broad Institute Genomics Platform"/>
            <consortium name="The Broad Institute Genome Sequencing Center for Infectious Disease"/>
            <person name="Wu L."/>
            <person name="Ma J."/>
        </authorList>
    </citation>
    <scope>NUCLEOTIDE SEQUENCE [LARGE SCALE GENOMIC DNA]</scope>
    <source>
        <strain evidence="2">CECT 8288</strain>
    </source>
</reference>
<evidence type="ECO:0000313" key="1">
    <source>
        <dbReference type="EMBL" id="MFC3700207.1"/>
    </source>
</evidence>
<comment type="caution">
    <text evidence="1">The sequence shown here is derived from an EMBL/GenBank/DDBJ whole genome shotgun (WGS) entry which is preliminary data.</text>
</comment>
<dbReference type="Proteomes" id="UP001595710">
    <property type="component" value="Unassembled WGS sequence"/>
</dbReference>
<dbReference type="EMBL" id="JBHRYN010000003">
    <property type="protein sequence ID" value="MFC3700207.1"/>
    <property type="molecule type" value="Genomic_DNA"/>
</dbReference>
<protein>
    <submittedName>
        <fullName evidence="1">Uncharacterized protein</fullName>
    </submittedName>
</protein>
<gene>
    <name evidence="1" type="ORF">ACFOND_01040</name>
</gene>
<organism evidence="1 2">
    <name type="scientific">Reinekea marina</name>
    <dbReference type="NCBI Taxonomy" id="1310421"/>
    <lineage>
        <taxon>Bacteria</taxon>
        <taxon>Pseudomonadati</taxon>
        <taxon>Pseudomonadota</taxon>
        <taxon>Gammaproteobacteria</taxon>
        <taxon>Oceanospirillales</taxon>
        <taxon>Saccharospirillaceae</taxon>
        <taxon>Reinekea</taxon>
    </lineage>
</organism>
<name>A0ABV7WML2_9GAMM</name>
<accession>A0ABV7WML2</accession>